<gene>
    <name evidence="1" type="ORF">HNQ97_002060</name>
</gene>
<evidence type="ECO:0000313" key="2">
    <source>
        <dbReference type="Proteomes" id="UP000587524"/>
    </source>
</evidence>
<dbReference type="PANTHER" id="PTHR34817">
    <property type="entry name" value="NUCLEOTIDYLTRANSFERASE"/>
    <property type="match status" value="1"/>
</dbReference>
<keyword evidence="2" id="KW-1185">Reference proteome</keyword>
<sequence>MAGLIDRHFPTSMDRTIVAEIDGRLADIKRHHNVSIPLAVESGSRAWGFPSPDSDYDCRFVFVRAVSETFTLFPERDVIETPLTPILDVNGWELSKALKLLLKGNVVVVEWLTSPLVYQCNSDFRAAFLEIAGEVADRSLTARHYYHLAANHLDRFLSSEEDVPLKKLFYALRPLMALKWLEENPNSVIAPMNFPSLCAGVPLELSVLDTINELMARKAETRELGNGPIPLPIRAFLTAEFPRMQFWKDGVQERRPGSERLLDAFWREWTHRLAPGE</sequence>
<reference evidence="1 2" key="1">
    <citation type="submission" date="2020-08" db="EMBL/GenBank/DDBJ databases">
        <title>Genomic Encyclopedia of Type Strains, Phase IV (KMG-IV): sequencing the most valuable type-strain genomes for metagenomic binning, comparative biology and taxonomic classification.</title>
        <authorList>
            <person name="Goeker M."/>
        </authorList>
    </citation>
    <scope>NUCLEOTIDE SEQUENCE [LARGE SCALE GENOMIC DNA]</scope>
    <source>
        <strain evidence="1 2">DSM 17455</strain>
    </source>
</reference>
<proteinExistence type="predicted"/>
<protein>
    <recommendedName>
        <fullName evidence="3">Nucleotidyltransferase</fullName>
    </recommendedName>
</protein>
<dbReference type="Proteomes" id="UP000587524">
    <property type="component" value="Unassembled WGS sequence"/>
</dbReference>
<dbReference type="PANTHER" id="PTHR34817:SF2">
    <property type="entry name" value="NUCLEOTIDYLTRANSFERASE"/>
    <property type="match status" value="1"/>
</dbReference>
<dbReference type="InterPro" id="IPR018775">
    <property type="entry name" value="RlaP"/>
</dbReference>
<comment type="caution">
    <text evidence="1">The sequence shown here is derived from an EMBL/GenBank/DDBJ whole genome shotgun (WGS) entry which is preliminary data.</text>
</comment>
<accession>A0ABR6C511</accession>
<name>A0ABR6C511_9HYPH</name>
<organism evidence="1 2">
    <name type="scientific">Aminobacter ciceronei</name>
    <dbReference type="NCBI Taxonomy" id="150723"/>
    <lineage>
        <taxon>Bacteria</taxon>
        <taxon>Pseudomonadati</taxon>
        <taxon>Pseudomonadota</taxon>
        <taxon>Alphaproteobacteria</taxon>
        <taxon>Hyphomicrobiales</taxon>
        <taxon>Phyllobacteriaceae</taxon>
        <taxon>Aminobacter</taxon>
    </lineage>
</organism>
<evidence type="ECO:0008006" key="3">
    <source>
        <dbReference type="Google" id="ProtNLM"/>
    </source>
</evidence>
<dbReference type="EMBL" id="JACJHZ010000008">
    <property type="protein sequence ID" value="MBA9020064.1"/>
    <property type="molecule type" value="Genomic_DNA"/>
</dbReference>
<dbReference type="RefSeq" id="WP_182573998.1">
    <property type="nucleotide sequence ID" value="NZ_JACJHY010000008.1"/>
</dbReference>
<dbReference type="Pfam" id="PF10127">
    <property type="entry name" value="RlaP"/>
    <property type="match status" value="1"/>
</dbReference>
<evidence type="ECO:0000313" key="1">
    <source>
        <dbReference type="EMBL" id="MBA9020064.1"/>
    </source>
</evidence>